<dbReference type="EMBL" id="MLAK01000682">
    <property type="protein sequence ID" value="OHT07923.1"/>
    <property type="molecule type" value="Genomic_DNA"/>
</dbReference>
<dbReference type="PROSITE" id="PS50276">
    <property type="entry name" value="PANCREATIC_HORMONE_2"/>
    <property type="match status" value="1"/>
</dbReference>
<evidence type="ECO:0000313" key="2">
    <source>
        <dbReference type="EMBL" id="OHT07923.1"/>
    </source>
</evidence>
<evidence type="ECO:0000313" key="3">
    <source>
        <dbReference type="Proteomes" id="UP000179807"/>
    </source>
</evidence>
<keyword evidence="3" id="KW-1185">Reference proteome</keyword>
<feature type="region of interest" description="Disordered" evidence="1">
    <location>
        <begin position="114"/>
        <end position="159"/>
    </location>
</feature>
<sequence>MKREYYDPILRKRQEITEKYTYSFHTLPTAPPPPPVSPRRKKQIIPKNTNFKDVGKIVNEIEGTTILTYPHNPIKDLRKEVQDSNARLLYVKTGHPLSMMKYERPEKCQFQQTKTIRLQDRLPETPSKSPTLKSPKNSPSKFTSNSSNQKVSPSKSPIRRSPRVNSIVYVYPENPISDSPASTIQNEFNLFRHKINEVNRQRYNTLAYDLNLRNRRRDQEMSQMYEDMKKYGIEQTLQNVKRARQYSSLKDKREEYWWFDFIESIPEELRNRRTLRMINEMSEIPFFDEENIKNFLYRNSNTPSNEKLCHKLIILANEEGNFIDESRMEMVFYLVDKMKRKENES</sequence>
<reference evidence="2" key="1">
    <citation type="submission" date="2016-10" db="EMBL/GenBank/DDBJ databases">
        <authorList>
            <person name="Benchimol M."/>
            <person name="Almeida L.G."/>
            <person name="Vasconcelos A.T."/>
            <person name="Perreira-Neves A."/>
            <person name="Rosa I.A."/>
            <person name="Tasca T."/>
            <person name="Bogo M.R."/>
            <person name="de Souza W."/>
        </authorList>
    </citation>
    <scope>NUCLEOTIDE SEQUENCE [LARGE SCALE GENOMIC DNA]</scope>
    <source>
        <strain evidence="2">K</strain>
    </source>
</reference>
<dbReference type="GeneID" id="94826956"/>
<feature type="compositionally biased region" description="Polar residues" evidence="1">
    <location>
        <begin position="126"/>
        <end position="151"/>
    </location>
</feature>
<organism evidence="2 3">
    <name type="scientific">Tritrichomonas foetus</name>
    <dbReference type="NCBI Taxonomy" id="1144522"/>
    <lineage>
        <taxon>Eukaryota</taxon>
        <taxon>Metamonada</taxon>
        <taxon>Parabasalia</taxon>
        <taxon>Tritrichomonadida</taxon>
        <taxon>Tritrichomonadidae</taxon>
        <taxon>Tritrichomonas</taxon>
    </lineage>
</organism>
<protein>
    <submittedName>
        <fullName evidence="2">Uncharacterized protein</fullName>
    </submittedName>
</protein>
<proteinExistence type="predicted"/>
<gene>
    <name evidence="2" type="ORF">TRFO_05037</name>
</gene>
<comment type="caution">
    <text evidence="2">The sequence shown here is derived from an EMBL/GenBank/DDBJ whole genome shotgun (WGS) entry which is preliminary data.</text>
</comment>
<dbReference type="AlphaFoldDB" id="A0A1J4K9L3"/>
<accession>A0A1J4K9L3</accession>
<evidence type="ECO:0000256" key="1">
    <source>
        <dbReference type="SAM" id="MobiDB-lite"/>
    </source>
</evidence>
<dbReference type="VEuPathDB" id="TrichDB:TRFO_05037"/>
<dbReference type="RefSeq" id="XP_068361059.1">
    <property type="nucleotide sequence ID" value="XM_068492252.1"/>
</dbReference>
<name>A0A1J4K9L3_9EUKA</name>
<dbReference type="Proteomes" id="UP000179807">
    <property type="component" value="Unassembled WGS sequence"/>
</dbReference>